<sequence>MSTAERAPLGTDGARQGQPVACALACALALSLGGAGCTPAAGEAALTPRGIGPMQLGVPLAEAARDTQRFDPAAGQIGPGCDERDQISVVLRAAGESLSVMAMAGTDAAIEEILAIPADGAGAVTLADAEACRAHGAAFAARLAPRLGEALAWSVRERPVSLEFVFPFAGDVRVVSRWFAGGKSCDLLLQFGSKAGAER</sequence>
<dbReference type="EMBL" id="AMXF01000384">
    <property type="protein sequence ID" value="ENO91320.1"/>
    <property type="molecule type" value="Genomic_DNA"/>
</dbReference>
<evidence type="ECO:0000313" key="2">
    <source>
        <dbReference type="Proteomes" id="UP000013047"/>
    </source>
</evidence>
<organism evidence="1 2">
    <name type="scientific">Thauera phenylacetica B4P</name>
    <dbReference type="NCBI Taxonomy" id="1234382"/>
    <lineage>
        <taxon>Bacteria</taxon>
        <taxon>Pseudomonadati</taxon>
        <taxon>Pseudomonadota</taxon>
        <taxon>Betaproteobacteria</taxon>
        <taxon>Rhodocyclales</taxon>
        <taxon>Zoogloeaceae</taxon>
        <taxon>Thauera</taxon>
    </lineage>
</organism>
<keyword evidence="2" id="KW-1185">Reference proteome</keyword>
<protein>
    <submittedName>
        <fullName evidence="1">Uncharacterized protein</fullName>
    </submittedName>
</protein>
<comment type="caution">
    <text evidence="1">The sequence shown here is derived from an EMBL/GenBank/DDBJ whole genome shotgun (WGS) entry which is preliminary data.</text>
</comment>
<dbReference type="Proteomes" id="UP000013047">
    <property type="component" value="Unassembled WGS sequence"/>
</dbReference>
<evidence type="ECO:0000313" key="1">
    <source>
        <dbReference type="EMBL" id="ENO91320.1"/>
    </source>
</evidence>
<dbReference type="AlphaFoldDB" id="N6YIM9"/>
<name>N6YIM9_9RHOO</name>
<proteinExistence type="predicted"/>
<gene>
    <name evidence="1" type="ORF">C667_22614</name>
</gene>
<dbReference type="RefSeq" id="WP_004386014.1">
    <property type="nucleotide sequence ID" value="NZ_AMXF01000384.1"/>
</dbReference>
<reference evidence="1 2" key="1">
    <citation type="submission" date="2012-09" db="EMBL/GenBank/DDBJ databases">
        <title>Draft Genome Sequences of 6 Strains from Genus Thauera.</title>
        <authorList>
            <person name="Liu B."/>
            <person name="Shapleigh J.P."/>
            <person name="Frostegard A.H."/>
        </authorList>
    </citation>
    <scope>NUCLEOTIDE SEQUENCE [LARGE SCALE GENOMIC DNA]</scope>
    <source>
        <strain evidence="1 2">B4P</strain>
    </source>
</reference>
<accession>N6YIM9</accession>